<dbReference type="Proteomes" id="UP001595791">
    <property type="component" value="Unassembled WGS sequence"/>
</dbReference>
<dbReference type="InterPro" id="IPR025337">
    <property type="entry name" value="Questin_oxidase-like"/>
</dbReference>
<dbReference type="PANTHER" id="PTHR35870">
    <property type="entry name" value="PROTEIN, PUTATIVE (AFU_ORTHOLOGUE AFUA_5G03330)-RELATED"/>
    <property type="match status" value="1"/>
</dbReference>
<proteinExistence type="predicted"/>
<dbReference type="EMBL" id="JBHSBU010000001">
    <property type="protein sequence ID" value="MFC4159096.1"/>
    <property type="molecule type" value="Genomic_DNA"/>
</dbReference>
<dbReference type="PANTHER" id="PTHR35870:SF1">
    <property type="entry name" value="PROTEIN, PUTATIVE (AFU_ORTHOLOGUE AFUA_5G03330)-RELATED"/>
    <property type="match status" value="1"/>
</dbReference>
<name>A0ABV8MP48_9NEIS</name>
<dbReference type="Pfam" id="PF14027">
    <property type="entry name" value="Questin_oxidase"/>
    <property type="match status" value="1"/>
</dbReference>
<gene>
    <name evidence="2" type="ORF">ACFOW7_06970</name>
</gene>
<keyword evidence="3" id="KW-1185">Reference proteome</keyword>
<protein>
    <submittedName>
        <fullName evidence="2">Questin oxidase family protein</fullName>
    </submittedName>
</protein>
<sequence length="325" mass="35965">MLNELLRRNADYDHFYRYHDLELYNHLPMTLVALAELGADPQRLTAFQDAYTPQLSPCHDDGRLLDDWHGRLGQRDFYPAYRRHYRAEIARNGVEVVLGRDLPALLLGCGAAAFHGPIRLAYALRVEDHNEIADAMASFAATYLKLPLARPGSAGESASVLARLRRIGAEPALRQNWPERTISARVERIASQPEFAEQTRQLPAGLSLAELARTAAELLWHTPNFTLLHLVTGCHAIRCLNGRVPADPLPALWPAFVGAWLSSTTSLPGQPAEPPTGADWPDIRLRALAADDEHVIKLVHACREEAACYANPLYRAIAARAVGLS</sequence>
<dbReference type="RefSeq" id="WP_378162485.1">
    <property type="nucleotide sequence ID" value="NZ_JBHSBU010000001.1"/>
</dbReference>
<keyword evidence="1" id="KW-0560">Oxidoreductase</keyword>
<comment type="caution">
    <text evidence="2">The sequence shown here is derived from an EMBL/GenBank/DDBJ whole genome shotgun (WGS) entry which is preliminary data.</text>
</comment>
<evidence type="ECO:0000313" key="3">
    <source>
        <dbReference type="Proteomes" id="UP001595791"/>
    </source>
</evidence>
<organism evidence="2 3">
    <name type="scientific">Chitinimonas lacunae</name>
    <dbReference type="NCBI Taxonomy" id="1963018"/>
    <lineage>
        <taxon>Bacteria</taxon>
        <taxon>Pseudomonadati</taxon>
        <taxon>Pseudomonadota</taxon>
        <taxon>Betaproteobacteria</taxon>
        <taxon>Neisseriales</taxon>
        <taxon>Chitinibacteraceae</taxon>
        <taxon>Chitinimonas</taxon>
    </lineage>
</organism>
<reference evidence="3" key="1">
    <citation type="journal article" date="2019" name="Int. J. Syst. Evol. Microbiol.">
        <title>The Global Catalogue of Microorganisms (GCM) 10K type strain sequencing project: providing services to taxonomists for standard genome sequencing and annotation.</title>
        <authorList>
            <consortium name="The Broad Institute Genomics Platform"/>
            <consortium name="The Broad Institute Genome Sequencing Center for Infectious Disease"/>
            <person name="Wu L."/>
            <person name="Ma J."/>
        </authorList>
    </citation>
    <scope>NUCLEOTIDE SEQUENCE [LARGE SCALE GENOMIC DNA]</scope>
    <source>
        <strain evidence="3">LMG 29894</strain>
    </source>
</reference>
<evidence type="ECO:0000313" key="2">
    <source>
        <dbReference type="EMBL" id="MFC4159096.1"/>
    </source>
</evidence>
<evidence type="ECO:0000256" key="1">
    <source>
        <dbReference type="ARBA" id="ARBA00023002"/>
    </source>
</evidence>
<accession>A0ABV8MP48</accession>